<evidence type="ECO:0000256" key="3">
    <source>
        <dbReference type="ARBA" id="ARBA00010281"/>
    </source>
</evidence>
<sequence>MKILYTASEGLPYSASGGLADVAGSLPAALNALGQDCRVVLPLYGSIRQELRDRLNYITNFTVPVAWRNQYCGVFVGVENGVTYYLLDNEYYFARNGMYGFYDDAERYIFFSRAVLELLKFIDFKPEVINANDWQTALVPVYYDIFYRYQPGYEDIKTVFTIHNIQYQGQYGLELINDLMGIPLYHTDMLSYDGDVNFMKAAIEVSDRVTTVSPSYAWEILDPWYSHSLDRELVHHQYKLSGILNGISQTIYDPATDKNLARNYSLNDRLGKLVCKKALCDELGIASGKEPIIGIVTRFVSHKGLDLIKYVFEDMISLGYKFAILGSGEKIYEDFFTEMHYRYPDRVGLRLGFVPELSRKVYAGADMFLMPSQSEPCGLAQMIALRYGTIPIVRETGGLRDTIRDAGGENGNGFTFKSYNAHDMLDATVRARAYYDDKMRWERLVSTAFKQDFSWERSAREYIRLYENIN</sequence>
<dbReference type="PANTHER" id="PTHR45825:SF11">
    <property type="entry name" value="ALPHA AMYLASE DOMAIN-CONTAINING PROTEIN"/>
    <property type="match status" value="1"/>
</dbReference>
<dbReference type="InterPro" id="IPR013534">
    <property type="entry name" value="Starch_synth_cat_dom"/>
</dbReference>
<feature type="domain" description="Starch synthase catalytic" evidence="9">
    <location>
        <begin position="2"/>
        <end position="231"/>
    </location>
</feature>
<dbReference type="EC" id="2.4.1.21" evidence="7"/>
<evidence type="ECO:0000259" key="9">
    <source>
        <dbReference type="Pfam" id="PF08323"/>
    </source>
</evidence>
<dbReference type="GO" id="GO:0004373">
    <property type="term" value="F:alpha-1,4-glucan glucosyltransferase (UDP-glucose donor) activity"/>
    <property type="evidence" value="ECO:0007669"/>
    <property type="project" value="InterPro"/>
</dbReference>
<evidence type="ECO:0000313" key="11">
    <source>
        <dbReference type="EMBL" id="EXM38870.1"/>
    </source>
</evidence>
<reference evidence="11 12" key="1">
    <citation type="submission" date="2013-06" db="EMBL/GenBank/DDBJ databases">
        <title>Rumen cellulosomics: divergent fiber-degrading strategies revealed by comparative genome-wide analysis of six Ruminococcal strains.</title>
        <authorList>
            <person name="Dassa B."/>
            <person name="Borovok I."/>
            <person name="Lamed R."/>
            <person name="Flint H."/>
            <person name="Yeoman C.J."/>
            <person name="White B."/>
            <person name="Bayer E.A."/>
        </authorList>
    </citation>
    <scope>NUCLEOTIDE SEQUENCE [LARGE SCALE GENOMIC DNA]</scope>
    <source>
        <strain evidence="11 12">SY3</strain>
    </source>
</reference>
<dbReference type="GO" id="GO:0005978">
    <property type="term" value="P:glycogen biosynthetic process"/>
    <property type="evidence" value="ECO:0007669"/>
    <property type="project" value="UniProtKB-UniRule"/>
</dbReference>
<comment type="pathway">
    <text evidence="7">Glycan biosynthesis; glycogen biosynthesis.</text>
</comment>
<dbReference type="CDD" id="cd03791">
    <property type="entry name" value="GT5_Glycogen_synthase_DULL1-like"/>
    <property type="match status" value="1"/>
</dbReference>
<accession>A0A011WPC2</accession>
<keyword evidence="4 7" id="KW-0328">Glycosyltransferase</keyword>
<evidence type="ECO:0000256" key="2">
    <source>
        <dbReference type="ARBA" id="ARBA00002764"/>
    </source>
</evidence>
<comment type="catalytic activity">
    <reaction evidence="1 7">
        <text>[(1-&gt;4)-alpha-D-glucosyl](n) + ADP-alpha-D-glucose = [(1-&gt;4)-alpha-D-glucosyl](n+1) + ADP + H(+)</text>
        <dbReference type="Rhea" id="RHEA:18189"/>
        <dbReference type="Rhea" id="RHEA-COMP:9584"/>
        <dbReference type="Rhea" id="RHEA-COMP:9587"/>
        <dbReference type="ChEBI" id="CHEBI:15378"/>
        <dbReference type="ChEBI" id="CHEBI:15444"/>
        <dbReference type="ChEBI" id="CHEBI:57498"/>
        <dbReference type="ChEBI" id="CHEBI:456216"/>
        <dbReference type="EC" id="2.4.1.21"/>
    </reaction>
</comment>
<dbReference type="PANTHER" id="PTHR45825">
    <property type="entry name" value="GRANULE-BOUND STARCH SYNTHASE 1, CHLOROPLASTIC/AMYLOPLASTIC"/>
    <property type="match status" value="1"/>
</dbReference>
<name>A0A011WPC2_RUMAL</name>
<dbReference type="AlphaFoldDB" id="A0A011WPC2"/>
<dbReference type="UniPathway" id="UPA00164"/>
<dbReference type="GO" id="GO:0009011">
    <property type="term" value="F:alpha-1,4-glucan glucosyltransferase (ADP-glucose donor) activity"/>
    <property type="evidence" value="ECO:0007669"/>
    <property type="project" value="UniProtKB-UniRule"/>
</dbReference>
<evidence type="ECO:0000256" key="1">
    <source>
        <dbReference type="ARBA" id="ARBA00001478"/>
    </source>
</evidence>
<dbReference type="Pfam" id="PF00534">
    <property type="entry name" value="Glycos_transf_1"/>
    <property type="match status" value="1"/>
</dbReference>
<protein>
    <recommendedName>
        <fullName evidence="7">Glycogen synthase</fullName>
        <ecNumber evidence="7">2.4.1.21</ecNumber>
    </recommendedName>
    <alternativeName>
        <fullName evidence="7">Starch [bacterial glycogen] synthase</fullName>
    </alternativeName>
</protein>
<keyword evidence="6 7" id="KW-0320">Glycogen biosynthesis</keyword>
<evidence type="ECO:0000256" key="5">
    <source>
        <dbReference type="ARBA" id="ARBA00022679"/>
    </source>
</evidence>
<dbReference type="InterPro" id="IPR011835">
    <property type="entry name" value="GS/SS"/>
</dbReference>
<organism evidence="11 12">
    <name type="scientific">Ruminococcus albus SY3</name>
    <dbReference type="NCBI Taxonomy" id="1341156"/>
    <lineage>
        <taxon>Bacteria</taxon>
        <taxon>Bacillati</taxon>
        <taxon>Bacillota</taxon>
        <taxon>Clostridia</taxon>
        <taxon>Eubacteriales</taxon>
        <taxon>Oscillospiraceae</taxon>
        <taxon>Ruminococcus</taxon>
    </lineage>
</organism>
<evidence type="ECO:0000259" key="8">
    <source>
        <dbReference type="Pfam" id="PF00534"/>
    </source>
</evidence>
<feature type="domain" description="Glycosyl transferase family 1" evidence="8">
    <location>
        <begin position="288"/>
        <end position="427"/>
    </location>
</feature>
<comment type="caution">
    <text evidence="7">Lacks conserved residue(s) required for the propagation of feature annotation.</text>
</comment>
<dbReference type="RefSeq" id="WP_024858439.1">
    <property type="nucleotide sequence ID" value="NZ_JEOB01000003.1"/>
</dbReference>
<evidence type="ECO:0000256" key="7">
    <source>
        <dbReference type="HAMAP-Rule" id="MF_00484"/>
    </source>
</evidence>
<dbReference type="HAMAP" id="MF_00484">
    <property type="entry name" value="Glycogen_synth"/>
    <property type="match status" value="1"/>
</dbReference>
<evidence type="ECO:0000313" key="12">
    <source>
        <dbReference type="Proteomes" id="UP000021369"/>
    </source>
</evidence>
<gene>
    <name evidence="7" type="primary">glgA</name>
    <name evidence="11" type="ORF">RASY3_11065</name>
    <name evidence="10" type="ORF">RASY3_19755</name>
</gene>
<proteinExistence type="inferred from homology"/>
<keyword evidence="5 7" id="KW-0808">Transferase</keyword>
<dbReference type="EMBL" id="JEOB01000003">
    <property type="protein sequence ID" value="EXM38870.1"/>
    <property type="molecule type" value="Genomic_DNA"/>
</dbReference>
<dbReference type="Proteomes" id="UP000021369">
    <property type="component" value="Unassembled WGS sequence"/>
</dbReference>
<dbReference type="InterPro" id="IPR001296">
    <property type="entry name" value="Glyco_trans_1"/>
</dbReference>
<keyword evidence="12" id="KW-1185">Reference proteome</keyword>
<dbReference type="EMBL" id="JEOB01000004">
    <property type="protein sequence ID" value="EXM38399.1"/>
    <property type="molecule type" value="Genomic_DNA"/>
</dbReference>
<dbReference type="PATRIC" id="fig|1341156.4.peg.2157"/>
<dbReference type="Pfam" id="PF08323">
    <property type="entry name" value="Glyco_transf_5"/>
    <property type="match status" value="1"/>
</dbReference>
<comment type="caution">
    <text evidence="11">The sequence shown here is derived from an EMBL/GenBank/DDBJ whole genome shotgun (WGS) entry which is preliminary data.</text>
</comment>
<comment type="function">
    <text evidence="2 7">Synthesizes alpha-1,4-glucan chains using ADP-glucose.</text>
</comment>
<dbReference type="NCBIfam" id="TIGR02095">
    <property type="entry name" value="glgA"/>
    <property type="match status" value="1"/>
</dbReference>
<dbReference type="Gene3D" id="3.40.50.2000">
    <property type="entry name" value="Glycogen Phosphorylase B"/>
    <property type="match status" value="2"/>
</dbReference>
<evidence type="ECO:0000313" key="10">
    <source>
        <dbReference type="EMBL" id="EXM38399.1"/>
    </source>
</evidence>
<dbReference type="OrthoDB" id="9808590at2"/>
<comment type="similarity">
    <text evidence="3 7">Belongs to the glycosyltransferase 1 family. Bacterial/plant glycogen synthase subfamily.</text>
</comment>
<dbReference type="SUPFAM" id="SSF53756">
    <property type="entry name" value="UDP-Glycosyltransferase/glycogen phosphorylase"/>
    <property type="match status" value="1"/>
</dbReference>
<evidence type="ECO:0000256" key="4">
    <source>
        <dbReference type="ARBA" id="ARBA00022676"/>
    </source>
</evidence>
<evidence type="ECO:0000256" key="6">
    <source>
        <dbReference type="ARBA" id="ARBA00023056"/>
    </source>
</evidence>